<dbReference type="AlphaFoldDB" id="K0NU26"/>
<name>K0NU26_9LACO</name>
<dbReference type="eggNOG" id="ENOG5030BS4">
    <property type="taxonomic scope" value="Bacteria"/>
</dbReference>
<organism evidence="1 2">
    <name type="scientific">Lactobacillus equicursoris DSM 19284 = JCM 14600 = CIP 110162</name>
    <dbReference type="NCBI Taxonomy" id="1293597"/>
    <lineage>
        <taxon>Bacteria</taxon>
        <taxon>Bacillati</taxon>
        <taxon>Bacillota</taxon>
        <taxon>Bacilli</taxon>
        <taxon>Lactobacillales</taxon>
        <taxon>Lactobacillaceae</taxon>
        <taxon>Lactobacillus</taxon>
    </lineage>
</organism>
<keyword evidence="2" id="KW-1185">Reference proteome</keyword>
<reference evidence="1 2" key="1">
    <citation type="journal article" date="2015" name="Genome Announc.">
        <title>Expanding the biotechnology potential of lactobacilli through comparative genomics of 213 strains and associated genera.</title>
        <authorList>
            <person name="Sun Z."/>
            <person name="Harris H.M."/>
            <person name="McCann A."/>
            <person name="Guo C."/>
            <person name="Argimon S."/>
            <person name="Zhang W."/>
            <person name="Yang X."/>
            <person name="Jeffery I.B."/>
            <person name="Cooney J.C."/>
            <person name="Kagawa T.F."/>
            <person name="Liu W."/>
            <person name="Song Y."/>
            <person name="Salvetti E."/>
            <person name="Wrobel A."/>
            <person name="Rasinkangas P."/>
            <person name="Parkhill J."/>
            <person name="Rea M.C."/>
            <person name="O'Sullivan O."/>
            <person name="Ritari J."/>
            <person name="Douillard F.P."/>
            <person name="Paul Ross R."/>
            <person name="Yang R."/>
            <person name="Briner A.E."/>
            <person name="Felis G.E."/>
            <person name="de Vos W.M."/>
            <person name="Barrangou R."/>
            <person name="Klaenhammer T.R."/>
            <person name="Caufield P.W."/>
            <person name="Cui Y."/>
            <person name="Zhang H."/>
            <person name="O'Toole P.W."/>
        </authorList>
    </citation>
    <scope>NUCLEOTIDE SEQUENCE [LARGE SCALE GENOMIC DNA]</scope>
    <source>
        <strain evidence="1 2">DSM 19284</strain>
    </source>
</reference>
<dbReference type="PATRIC" id="fig|1293597.4.peg.279"/>
<dbReference type="STRING" id="1293597.FC20_GL000255"/>
<evidence type="ECO:0000313" key="1">
    <source>
        <dbReference type="EMBL" id="KRL02572.1"/>
    </source>
</evidence>
<gene>
    <name evidence="1" type="ORF">FC20_GL000255</name>
</gene>
<evidence type="ECO:0000313" key="2">
    <source>
        <dbReference type="Proteomes" id="UP000051074"/>
    </source>
</evidence>
<proteinExistence type="predicted"/>
<dbReference type="Proteomes" id="UP000051074">
    <property type="component" value="Unassembled WGS sequence"/>
</dbReference>
<protein>
    <submittedName>
        <fullName evidence="1">Uncharacterized protein</fullName>
    </submittedName>
</protein>
<comment type="caution">
    <text evidence="1">The sequence shown here is derived from an EMBL/GenBank/DDBJ whole genome shotgun (WGS) entry which is preliminary data.</text>
</comment>
<sequence>MSEGNELDYQLYLIKSVLADCIDKLGMPKNRAAFLLYYEISAEDAHEIDKLFAEISLKDEVISFADFQEKLNERLSLPLAEKVVKEMLQAYKEYVPVAIGKIKL</sequence>
<dbReference type="EMBL" id="AZDU01000012">
    <property type="protein sequence ID" value="KRL02572.1"/>
    <property type="molecule type" value="Genomic_DNA"/>
</dbReference>
<accession>K0NU26</accession>